<accession>A0A2S8FA85</accession>
<dbReference type="PANTHER" id="PTHR37947">
    <property type="entry name" value="BLL2462 PROTEIN"/>
    <property type="match status" value="1"/>
</dbReference>
<comment type="caution">
    <text evidence="4">The sequence shown here is derived from an EMBL/GenBank/DDBJ whole genome shotgun (WGS) entry which is preliminary data.</text>
</comment>
<feature type="transmembrane region" description="Helical" evidence="2">
    <location>
        <begin position="41"/>
        <end position="63"/>
    </location>
</feature>
<keyword evidence="2" id="KW-0472">Membrane</keyword>
<dbReference type="Proteomes" id="UP000239388">
    <property type="component" value="Unassembled WGS sequence"/>
</dbReference>
<organism evidence="4 5">
    <name type="scientific">Blastopirellula marina</name>
    <dbReference type="NCBI Taxonomy" id="124"/>
    <lineage>
        <taxon>Bacteria</taxon>
        <taxon>Pseudomonadati</taxon>
        <taxon>Planctomycetota</taxon>
        <taxon>Planctomycetia</taxon>
        <taxon>Pirellulales</taxon>
        <taxon>Pirellulaceae</taxon>
        <taxon>Blastopirellula</taxon>
    </lineage>
</organism>
<dbReference type="PANTHER" id="PTHR37947:SF1">
    <property type="entry name" value="BLL2462 PROTEIN"/>
    <property type="match status" value="1"/>
</dbReference>
<protein>
    <recommendedName>
        <fullName evidence="3">VWFA domain-containing protein</fullName>
    </recommendedName>
</protein>
<proteinExistence type="predicted"/>
<feature type="region of interest" description="Disordered" evidence="1">
    <location>
        <begin position="607"/>
        <end position="632"/>
    </location>
</feature>
<dbReference type="InterPro" id="IPR036465">
    <property type="entry name" value="vWFA_dom_sf"/>
</dbReference>
<reference evidence="4 5" key="1">
    <citation type="submission" date="2018-02" db="EMBL/GenBank/DDBJ databases">
        <title>Comparative genomes isolates from brazilian mangrove.</title>
        <authorList>
            <person name="Araujo J.E."/>
            <person name="Taketani R.G."/>
            <person name="Silva M.C.P."/>
            <person name="Loureco M.V."/>
            <person name="Andreote F.D."/>
        </authorList>
    </citation>
    <scope>NUCLEOTIDE SEQUENCE [LARGE SCALE GENOMIC DNA]</scope>
    <source>
        <strain evidence="4 5">NAP PRIS-MGV</strain>
    </source>
</reference>
<evidence type="ECO:0000256" key="1">
    <source>
        <dbReference type="SAM" id="MobiDB-lite"/>
    </source>
</evidence>
<dbReference type="InterPro" id="IPR029062">
    <property type="entry name" value="Class_I_gatase-like"/>
</dbReference>
<dbReference type="InterPro" id="IPR002035">
    <property type="entry name" value="VWF_A"/>
</dbReference>
<evidence type="ECO:0000313" key="5">
    <source>
        <dbReference type="Proteomes" id="UP000239388"/>
    </source>
</evidence>
<feature type="transmembrane region" description="Helical" evidence="2">
    <location>
        <begin position="6"/>
        <end position="29"/>
    </location>
</feature>
<dbReference type="SUPFAM" id="SSF52317">
    <property type="entry name" value="Class I glutamine amidotransferase-like"/>
    <property type="match status" value="1"/>
</dbReference>
<evidence type="ECO:0000313" key="4">
    <source>
        <dbReference type="EMBL" id="PQO29061.1"/>
    </source>
</evidence>
<dbReference type="OrthoDB" id="221349at2"/>
<dbReference type="Gene3D" id="3.40.50.410">
    <property type="entry name" value="von Willebrand factor, type A domain"/>
    <property type="match status" value="1"/>
</dbReference>
<keyword evidence="2" id="KW-1133">Transmembrane helix</keyword>
<gene>
    <name evidence="4" type="ORF">C5Y98_22920</name>
</gene>
<dbReference type="SMART" id="SM00327">
    <property type="entry name" value="VWA"/>
    <property type="match status" value="1"/>
</dbReference>
<feature type="domain" description="VWFA" evidence="3">
    <location>
        <begin position="73"/>
        <end position="240"/>
    </location>
</feature>
<sequence length="759" mass="82305">MITFHPLIPIALWLPLALAAVGLLIAYGVMKRGRIPQKRYVTILGLMSATFAVPLLILLNATWVRRQPPPPGKPLLTVLIDRSGSMATEDGDADGKARFAVAQELAADVVKRFGEQYDVRLRTFAETSAATDANQLAKIEADGKATDLGQSIEKSLGEDRPAGQAVLVLSDGIETSGGSAARLRQTAERARALSTPLFVKTIGTDKSVRDLQISLYQSQELAFAGQQVPVVVRASHSYPAPQKTTLSLSCNGEELESREVTIPGGDEIEALFYVDQEKQGLYRYELAASAISGEVTSQNNQATLLLRVVNQPVSVLLLEGKPYWDTKFLIRTLSSDPSVKLTSVVQLAPGRFLERQIERPAENADADSDETVAADPTAPQAGAWKIHSSAESFLTNRQFLSQFQIVVLGRSTETYLTDEALIELRSWLADNDRALVCFRGAPASQLSQRLGSLMPVSWASSAASRSRVALTESGKALQWLPQTGDELQLLPSLASSADPAEVKPLATVLATSSDGADGEKVPLITYRPEGSGRVVVIEGAGMWRWAFLSPEHQAHDAVYGKLWRSLVRWLVSNVSLMPHERVALRPDSIAVSSGQNASATLILRPDEWDSPPQVELSGGSLDKPQSFAPQANGSDSVFRVHFGKLPPGRYVAKTLGTNEDESSAVAAFDVRDDLRERLDVAAQPHTLSQLAEQSGGSALDSVASDELPAALNSALIEFGEKNRPQRIVRNSAWNRWWVLTAVIGLWGCTWGIRRWSGLL</sequence>
<dbReference type="CDD" id="cd00198">
    <property type="entry name" value="vWFA"/>
    <property type="match status" value="1"/>
</dbReference>
<keyword evidence="2" id="KW-0812">Transmembrane</keyword>
<dbReference type="EMBL" id="PUIB01000023">
    <property type="protein sequence ID" value="PQO29061.1"/>
    <property type="molecule type" value="Genomic_DNA"/>
</dbReference>
<evidence type="ECO:0000256" key="2">
    <source>
        <dbReference type="SAM" id="Phobius"/>
    </source>
</evidence>
<dbReference type="Gene3D" id="3.40.50.880">
    <property type="match status" value="1"/>
</dbReference>
<dbReference type="SUPFAM" id="SSF53300">
    <property type="entry name" value="vWA-like"/>
    <property type="match status" value="1"/>
</dbReference>
<dbReference type="AlphaFoldDB" id="A0A2S8FA85"/>
<name>A0A2S8FA85_9BACT</name>
<evidence type="ECO:0000259" key="3">
    <source>
        <dbReference type="SMART" id="SM00327"/>
    </source>
</evidence>
<dbReference type="RefSeq" id="WP_105357778.1">
    <property type="nucleotide sequence ID" value="NZ_PUIB01000023.1"/>
</dbReference>